<dbReference type="Proteomes" id="UP000253517">
    <property type="component" value="Unassembled WGS sequence"/>
</dbReference>
<accession>A0A369ABD9</accession>
<proteinExistence type="predicted"/>
<comment type="caution">
    <text evidence="1">The sequence shown here is derived from an EMBL/GenBank/DDBJ whole genome shotgun (WGS) entry which is preliminary data.</text>
</comment>
<dbReference type="EMBL" id="QPJS01000001">
    <property type="protein sequence ID" value="RCX05616.1"/>
    <property type="molecule type" value="Genomic_DNA"/>
</dbReference>
<protein>
    <recommendedName>
        <fullName evidence="3">DUF4412 domain-containing protein</fullName>
    </recommendedName>
</protein>
<dbReference type="AlphaFoldDB" id="A0A369ABD9"/>
<name>A0A369ABD9_9FLAO</name>
<evidence type="ECO:0008006" key="3">
    <source>
        <dbReference type="Google" id="ProtNLM"/>
    </source>
</evidence>
<gene>
    <name evidence="1" type="ORF">DES35_101904</name>
</gene>
<evidence type="ECO:0000313" key="1">
    <source>
        <dbReference type="EMBL" id="RCX05616.1"/>
    </source>
</evidence>
<evidence type="ECO:0000313" key="2">
    <source>
        <dbReference type="Proteomes" id="UP000253517"/>
    </source>
</evidence>
<keyword evidence="2" id="KW-1185">Reference proteome</keyword>
<reference evidence="1 2" key="1">
    <citation type="submission" date="2018-07" db="EMBL/GenBank/DDBJ databases">
        <title>Genomic Encyclopedia of Type Strains, Phase IV (KMG-IV): sequencing the most valuable type-strain genomes for metagenomic binning, comparative biology and taxonomic classification.</title>
        <authorList>
            <person name="Goeker M."/>
        </authorList>
    </citation>
    <scope>NUCLEOTIDE SEQUENCE [LARGE SCALE GENOMIC DNA]</scope>
    <source>
        <strain evidence="1 2">DSM 21410</strain>
    </source>
</reference>
<sequence>MQPNKWILGAWLLLFLHTSIAQVFVFDYEITYEINTIKGKRKDVNSMKYYLSSGNEYYLIKYNIDNEEISVLYDYQSDMMYMIQPDMNMKMKIGVNRIVENLVPKLLDDKKIVTEKQNIVIEKNHKTLLGYTLDLLHSSDGNNYSKIWLAPQIETPYIMMPGMPRYALSELDKSLKGILLEMEVKDGRETFEFKATQVIDEKQTLDLSKIKFTNVPGFRRE</sequence>
<organism evidence="1 2">
    <name type="scientific">Schleiferia thermophila</name>
    <dbReference type="NCBI Taxonomy" id="884107"/>
    <lineage>
        <taxon>Bacteria</taxon>
        <taxon>Pseudomonadati</taxon>
        <taxon>Bacteroidota</taxon>
        <taxon>Flavobacteriia</taxon>
        <taxon>Flavobacteriales</taxon>
        <taxon>Schleiferiaceae</taxon>
        <taxon>Schleiferia</taxon>
    </lineage>
</organism>
<dbReference type="RefSeq" id="WP_114365902.1">
    <property type="nucleotide sequence ID" value="NZ_BHZF01000001.1"/>
</dbReference>